<keyword evidence="1" id="KW-0472">Membrane</keyword>
<feature type="transmembrane region" description="Helical" evidence="1">
    <location>
        <begin position="40"/>
        <end position="64"/>
    </location>
</feature>
<comment type="caution">
    <text evidence="2">The sequence shown here is derived from an EMBL/GenBank/DDBJ whole genome shotgun (WGS) entry which is preliminary data.</text>
</comment>
<proteinExistence type="predicted"/>
<name>A0A6V8LJ83_9BACT</name>
<feature type="transmembrane region" description="Helical" evidence="1">
    <location>
        <begin position="175"/>
        <end position="197"/>
    </location>
</feature>
<reference evidence="2 3" key="1">
    <citation type="submission" date="2020-04" db="EMBL/GenBank/DDBJ databases">
        <authorList>
            <consortium name="Desulfovibrio sp. FSS-1 genome sequencing consortium"/>
            <person name="Shimoshige H."/>
            <person name="Kobayashi H."/>
            <person name="Maekawa T."/>
        </authorList>
    </citation>
    <scope>NUCLEOTIDE SEQUENCE [LARGE SCALE GENOMIC DNA]</scope>
    <source>
        <strain evidence="2 3">SIID29052-01</strain>
    </source>
</reference>
<evidence type="ECO:0008006" key="4">
    <source>
        <dbReference type="Google" id="ProtNLM"/>
    </source>
</evidence>
<gene>
    <name evidence="2" type="ORF">NNJEOMEG_00610</name>
</gene>
<dbReference type="AlphaFoldDB" id="A0A6V8LJ83"/>
<dbReference type="InterPro" id="IPR025333">
    <property type="entry name" value="DUF4239"/>
</dbReference>
<dbReference type="Proteomes" id="UP000494245">
    <property type="component" value="Unassembled WGS sequence"/>
</dbReference>
<organism evidence="2 3">
    <name type="scientific">Fundidesulfovibrio magnetotacticus</name>
    <dbReference type="NCBI Taxonomy" id="2730080"/>
    <lineage>
        <taxon>Bacteria</taxon>
        <taxon>Pseudomonadati</taxon>
        <taxon>Thermodesulfobacteriota</taxon>
        <taxon>Desulfovibrionia</taxon>
        <taxon>Desulfovibrionales</taxon>
        <taxon>Desulfovibrionaceae</taxon>
        <taxon>Fundidesulfovibrio</taxon>
    </lineage>
</organism>
<dbReference type="EMBL" id="BLTE01000001">
    <property type="protein sequence ID" value="GFK92783.1"/>
    <property type="molecule type" value="Genomic_DNA"/>
</dbReference>
<keyword evidence="1" id="KW-1133">Transmembrane helix</keyword>
<protein>
    <recommendedName>
        <fullName evidence="4">DUF4239 domain-containing protein</fullName>
    </recommendedName>
</protein>
<keyword evidence="1" id="KW-0812">Transmembrane</keyword>
<keyword evidence="3" id="KW-1185">Reference proteome</keyword>
<sequence length="254" mass="27939">MTIDLKNTLLVCAAVLALLAMVKRLGSSRPHRLSLAQKNLIATNFGSFTTLYTLFLGLAVVTLLQDYNSLEEAATQEADLLRVEHELSRELPGSGPFREALRAHVGWVMGPGWERMARGERDDGGEEIYRGVWQALHGMAVPDAQAAQLRLFILDKMVDINRLRHRRMLAASGNLYTPIWVLVLLGAFFTVAGFYFIDAEHPAADLFFAAMMLSLVLGNVFILYELDTPYSGIIHIGPERFAALHAAMAAPGGG</sequence>
<dbReference type="Pfam" id="PF14023">
    <property type="entry name" value="Bestrophin-like"/>
    <property type="match status" value="1"/>
</dbReference>
<feature type="transmembrane region" description="Helical" evidence="1">
    <location>
        <begin position="203"/>
        <end position="224"/>
    </location>
</feature>
<reference evidence="2 3" key="2">
    <citation type="submission" date="2020-05" db="EMBL/GenBank/DDBJ databases">
        <title>Draft genome sequence of Desulfovibrio sp. strainFSS-1.</title>
        <authorList>
            <person name="Shimoshige H."/>
            <person name="Kobayashi H."/>
            <person name="Maekawa T."/>
        </authorList>
    </citation>
    <scope>NUCLEOTIDE SEQUENCE [LARGE SCALE GENOMIC DNA]</scope>
    <source>
        <strain evidence="2 3">SIID29052-01</strain>
    </source>
</reference>
<evidence type="ECO:0000256" key="1">
    <source>
        <dbReference type="SAM" id="Phobius"/>
    </source>
</evidence>
<evidence type="ECO:0000313" key="2">
    <source>
        <dbReference type="EMBL" id="GFK92783.1"/>
    </source>
</evidence>
<dbReference type="RefSeq" id="WP_173081137.1">
    <property type="nucleotide sequence ID" value="NZ_BLTE01000001.1"/>
</dbReference>
<accession>A0A6V8LJ83</accession>
<evidence type="ECO:0000313" key="3">
    <source>
        <dbReference type="Proteomes" id="UP000494245"/>
    </source>
</evidence>